<protein>
    <recommendedName>
        <fullName evidence="4">Beta-lactamase-inhibitor-like PepSY-like domain-containing protein</fullName>
    </recommendedName>
</protein>
<dbReference type="RefSeq" id="WP_039481280.1">
    <property type="nucleotide sequence ID" value="NZ_JSYN01000033.1"/>
</dbReference>
<evidence type="ECO:0000313" key="2">
    <source>
        <dbReference type="EMBL" id="KIA91197.1"/>
    </source>
</evidence>
<dbReference type="OrthoDB" id="894202at2"/>
<dbReference type="SUPFAM" id="SSF160574">
    <property type="entry name" value="BT0923-like"/>
    <property type="match status" value="1"/>
</dbReference>
<proteinExistence type="predicted"/>
<accession>A0A0C1FDR4</accession>
<evidence type="ECO:0000256" key="1">
    <source>
        <dbReference type="SAM" id="SignalP"/>
    </source>
</evidence>
<organism evidence="2 3">
    <name type="scientific">Pedobacter kyungheensis</name>
    <dbReference type="NCBI Taxonomy" id="1069985"/>
    <lineage>
        <taxon>Bacteria</taxon>
        <taxon>Pseudomonadati</taxon>
        <taxon>Bacteroidota</taxon>
        <taxon>Sphingobacteriia</taxon>
        <taxon>Sphingobacteriales</taxon>
        <taxon>Sphingobacteriaceae</taxon>
        <taxon>Pedobacter</taxon>
    </lineage>
</organism>
<dbReference type="Proteomes" id="UP000031246">
    <property type="component" value="Unassembled WGS sequence"/>
</dbReference>
<feature type="signal peptide" evidence="1">
    <location>
        <begin position="1"/>
        <end position="21"/>
    </location>
</feature>
<keyword evidence="1" id="KW-0732">Signal</keyword>
<feature type="chain" id="PRO_5002149887" description="Beta-lactamase-inhibitor-like PepSY-like domain-containing protein" evidence="1">
    <location>
        <begin position="22"/>
        <end position="104"/>
    </location>
</feature>
<keyword evidence="3" id="KW-1185">Reference proteome</keyword>
<reference evidence="2 3" key="1">
    <citation type="submission" date="2014-10" db="EMBL/GenBank/DDBJ databases">
        <title>Pedobacter Kyungheensis.</title>
        <authorList>
            <person name="Anderson B.M."/>
            <person name="Newman J.D."/>
        </authorList>
    </citation>
    <scope>NUCLEOTIDE SEQUENCE [LARGE SCALE GENOMIC DNA]</scope>
    <source>
        <strain evidence="2 3">KACC 16221</strain>
    </source>
</reference>
<sequence length="104" mass="11196">MKKFVLAATVLALAGFSTVKASEVKDLKPTAIVAVQDSAVKTPVKLEELPEPVTTALKSDAYKGWTATEAWSVKEGAKEYYLINVKKEAETGSVKIDKDGKPVQ</sequence>
<evidence type="ECO:0000313" key="3">
    <source>
        <dbReference type="Proteomes" id="UP000031246"/>
    </source>
</evidence>
<evidence type="ECO:0008006" key="4">
    <source>
        <dbReference type="Google" id="ProtNLM"/>
    </source>
</evidence>
<dbReference type="EMBL" id="JSYN01000033">
    <property type="protein sequence ID" value="KIA91197.1"/>
    <property type="molecule type" value="Genomic_DNA"/>
</dbReference>
<comment type="caution">
    <text evidence="2">The sequence shown here is derived from an EMBL/GenBank/DDBJ whole genome shotgun (WGS) entry which is preliminary data.</text>
</comment>
<gene>
    <name evidence="2" type="ORF">OC25_22895</name>
</gene>
<name>A0A0C1FDR4_9SPHI</name>
<dbReference type="Gene3D" id="3.10.450.360">
    <property type="match status" value="1"/>
</dbReference>
<dbReference type="AlphaFoldDB" id="A0A0C1FDR4"/>